<dbReference type="InterPro" id="IPR017969">
    <property type="entry name" value="Heavy-metal-associated_CS"/>
</dbReference>
<feature type="domain" description="HMA" evidence="3">
    <location>
        <begin position="1"/>
        <end position="66"/>
    </location>
</feature>
<accession>K9EDM0</accession>
<dbReference type="Gene3D" id="3.30.70.100">
    <property type="match status" value="1"/>
</dbReference>
<dbReference type="Pfam" id="PF00403">
    <property type="entry name" value="HMA"/>
    <property type="match status" value="1"/>
</dbReference>
<reference evidence="4 5" key="1">
    <citation type="submission" date="2012-09" db="EMBL/GenBank/DDBJ databases">
        <title>The Genome Sequence of Alloiococcus otitis ATCC 51267.</title>
        <authorList>
            <consortium name="The Broad Institute Genome Sequencing Platform"/>
            <person name="Earl A."/>
            <person name="Ward D."/>
            <person name="Feldgarden M."/>
            <person name="Gevers D."/>
            <person name="Huys G."/>
            <person name="Walker B."/>
            <person name="Young S.K."/>
            <person name="Zeng Q."/>
            <person name="Gargeya S."/>
            <person name="Fitzgerald M."/>
            <person name="Haas B."/>
            <person name="Abouelleil A."/>
            <person name="Alvarado L."/>
            <person name="Arachchi H.M."/>
            <person name="Berlin A.M."/>
            <person name="Chapman S.B."/>
            <person name="Goldberg J."/>
            <person name="Griggs A."/>
            <person name="Gujja S."/>
            <person name="Hansen M."/>
            <person name="Howarth C."/>
            <person name="Imamovic A."/>
            <person name="Larimer J."/>
            <person name="McCowen C."/>
            <person name="Montmayeur A."/>
            <person name="Murphy C."/>
            <person name="Neiman D."/>
            <person name="Pearson M."/>
            <person name="Priest M."/>
            <person name="Roberts A."/>
            <person name="Saif S."/>
            <person name="Shea T."/>
            <person name="Sisk P."/>
            <person name="Sykes S."/>
            <person name="Wortman J."/>
            <person name="Nusbaum C."/>
            <person name="Birren B."/>
        </authorList>
    </citation>
    <scope>NUCLEOTIDE SEQUENCE [LARGE SCALE GENOMIC DNA]</scope>
    <source>
        <strain evidence="4 5">ATCC 51267</strain>
    </source>
</reference>
<comment type="caution">
    <text evidence="4">The sequence shown here is derived from an EMBL/GenBank/DDBJ whole genome shotgun (WGS) entry which is preliminary data.</text>
</comment>
<dbReference type="PROSITE" id="PS50846">
    <property type="entry name" value="HMA_2"/>
    <property type="match status" value="1"/>
</dbReference>
<gene>
    <name evidence="4" type="ORF">HMPREF9698_00527</name>
</gene>
<organism evidence="4 5">
    <name type="scientific">Alloiococcus otitis ATCC 51267</name>
    <dbReference type="NCBI Taxonomy" id="883081"/>
    <lineage>
        <taxon>Bacteria</taxon>
        <taxon>Bacillati</taxon>
        <taxon>Bacillota</taxon>
        <taxon>Bacilli</taxon>
        <taxon>Lactobacillales</taxon>
        <taxon>Carnobacteriaceae</taxon>
        <taxon>Alloiococcus</taxon>
    </lineage>
</organism>
<protein>
    <recommendedName>
        <fullName evidence="3">HMA domain-containing protein</fullName>
    </recommendedName>
</protein>
<dbReference type="CDD" id="cd00371">
    <property type="entry name" value="HMA"/>
    <property type="match status" value="1"/>
</dbReference>
<keyword evidence="1" id="KW-0479">Metal-binding</keyword>
<dbReference type="OrthoDB" id="9813965at2"/>
<evidence type="ECO:0000313" key="4">
    <source>
        <dbReference type="EMBL" id="EKU93931.1"/>
    </source>
</evidence>
<dbReference type="STRING" id="883081.HMPREF9698_00527"/>
<dbReference type="RefSeq" id="WP_003777106.1">
    <property type="nucleotide sequence ID" value="NZ_JH992958.1"/>
</dbReference>
<name>K9EDM0_9LACT</name>
<feature type="region of interest" description="Disordered" evidence="2">
    <location>
        <begin position="40"/>
        <end position="68"/>
    </location>
</feature>
<dbReference type="PROSITE" id="PS01047">
    <property type="entry name" value="HMA_1"/>
    <property type="match status" value="1"/>
</dbReference>
<sequence>MDKSFKVSGMSCQNCAKTVEKHLKDFDQVLEAKVDLESQTARVQSDHDLDPDDLNVALEDTPYRIEKN</sequence>
<dbReference type="InterPro" id="IPR036163">
    <property type="entry name" value="HMA_dom_sf"/>
</dbReference>
<dbReference type="InterPro" id="IPR006121">
    <property type="entry name" value="HMA_dom"/>
</dbReference>
<evidence type="ECO:0000256" key="1">
    <source>
        <dbReference type="ARBA" id="ARBA00022723"/>
    </source>
</evidence>
<dbReference type="AlphaFoldDB" id="K9EDM0"/>
<evidence type="ECO:0000256" key="2">
    <source>
        <dbReference type="SAM" id="MobiDB-lite"/>
    </source>
</evidence>
<dbReference type="SUPFAM" id="SSF55008">
    <property type="entry name" value="HMA, heavy metal-associated domain"/>
    <property type="match status" value="1"/>
</dbReference>
<evidence type="ECO:0000259" key="3">
    <source>
        <dbReference type="PROSITE" id="PS50846"/>
    </source>
</evidence>
<dbReference type="EMBL" id="AGXA01000011">
    <property type="protein sequence ID" value="EKU93931.1"/>
    <property type="molecule type" value="Genomic_DNA"/>
</dbReference>
<dbReference type="Proteomes" id="UP000009875">
    <property type="component" value="Unassembled WGS sequence"/>
</dbReference>
<evidence type="ECO:0000313" key="5">
    <source>
        <dbReference type="Proteomes" id="UP000009875"/>
    </source>
</evidence>
<dbReference type="GO" id="GO:0046872">
    <property type="term" value="F:metal ion binding"/>
    <property type="evidence" value="ECO:0007669"/>
    <property type="project" value="UniProtKB-KW"/>
</dbReference>
<dbReference type="HOGENOM" id="CLU_134973_6_1_9"/>
<proteinExistence type="predicted"/>
<keyword evidence="5" id="KW-1185">Reference proteome</keyword>